<dbReference type="AlphaFoldDB" id="A0A6P4ZXH8"/>
<dbReference type="PANTHER" id="PTHR15453">
    <property type="entry name" value="TUMOR SUPPRESSOR CANDIDATE 2"/>
    <property type="match status" value="1"/>
</dbReference>
<dbReference type="InterPro" id="IPR029393">
    <property type="entry name" value="FUS1"/>
</dbReference>
<sequence>MKRYFSRMGGWGSRLVRRSAEYLFGWEQKALPAGEPGTHAWGRATSAAESSALATPFVFRRRSSLFVDLDGDVAHEFYEETHYVCNGQKRAGMRRIFDDLTPLGTVELEFPRLHVDMPFVLCDSLTFSSVR</sequence>
<reference evidence="2" key="1">
    <citation type="submission" date="2025-08" db="UniProtKB">
        <authorList>
            <consortium name="RefSeq"/>
        </authorList>
    </citation>
    <scope>IDENTIFICATION</scope>
    <source>
        <tissue evidence="2">Gonad</tissue>
    </source>
</reference>
<proteinExistence type="predicted"/>
<organism evidence="1 2">
    <name type="scientific">Branchiostoma belcheri</name>
    <name type="common">Amphioxus</name>
    <dbReference type="NCBI Taxonomy" id="7741"/>
    <lineage>
        <taxon>Eukaryota</taxon>
        <taxon>Metazoa</taxon>
        <taxon>Chordata</taxon>
        <taxon>Cephalochordata</taxon>
        <taxon>Leptocardii</taxon>
        <taxon>Amphioxiformes</taxon>
        <taxon>Branchiostomatidae</taxon>
        <taxon>Branchiostoma</taxon>
    </lineage>
</organism>
<dbReference type="KEGG" id="bbel:109477462"/>
<dbReference type="OrthoDB" id="9025707at2759"/>
<dbReference type="RefSeq" id="XP_019634306.1">
    <property type="nucleotide sequence ID" value="XM_019778747.1"/>
</dbReference>
<dbReference type="PANTHER" id="PTHR15453:SF8">
    <property type="entry name" value="TUMOR SUPPRESSOR CANDIDATE 2"/>
    <property type="match status" value="1"/>
</dbReference>
<dbReference type="GO" id="GO:0005739">
    <property type="term" value="C:mitochondrion"/>
    <property type="evidence" value="ECO:0007669"/>
    <property type="project" value="TreeGrafter"/>
</dbReference>
<evidence type="ECO:0000313" key="2">
    <source>
        <dbReference type="RefSeq" id="XP_019634306.1"/>
    </source>
</evidence>
<gene>
    <name evidence="2" type="primary">LOC109477462</name>
</gene>
<accession>A0A6P4ZXH8</accession>
<dbReference type="Proteomes" id="UP000515135">
    <property type="component" value="Unplaced"/>
</dbReference>
<protein>
    <submittedName>
        <fullName evidence="2">Tumor suppressor candidate 2-like</fullName>
    </submittedName>
</protein>
<keyword evidence="1" id="KW-1185">Reference proteome</keyword>
<name>A0A6P4ZXH8_BRABE</name>
<dbReference type="GeneID" id="109477462"/>
<dbReference type="Pfam" id="PF15000">
    <property type="entry name" value="TUSC2"/>
    <property type="match status" value="1"/>
</dbReference>
<dbReference type="GO" id="GO:0051881">
    <property type="term" value="P:regulation of mitochondrial membrane potential"/>
    <property type="evidence" value="ECO:0007669"/>
    <property type="project" value="TreeGrafter"/>
</dbReference>
<evidence type="ECO:0000313" key="1">
    <source>
        <dbReference type="Proteomes" id="UP000515135"/>
    </source>
</evidence>